<dbReference type="GO" id="GO:0003677">
    <property type="term" value="F:DNA binding"/>
    <property type="evidence" value="ECO:0007669"/>
    <property type="project" value="InterPro"/>
</dbReference>
<sequence>MLCHPTHRDRGPDAARTEPGRKERHPAHTATHPPDELSNAGIDTASIAFWLGHATIHTTQSHRHADLELKRRTAKDLDRYQRVRQAKRR</sequence>
<evidence type="ECO:0000313" key="3">
    <source>
        <dbReference type="Proteomes" id="UP000502508"/>
    </source>
</evidence>
<feature type="region of interest" description="Disordered" evidence="1">
    <location>
        <begin position="1"/>
        <end position="40"/>
    </location>
</feature>
<evidence type="ECO:0000256" key="1">
    <source>
        <dbReference type="SAM" id="MobiDB-lite"/>
    </source>
</evidence>
<dbReference type="InterPro" id="IPR011010">
    <property type="entry name" value="DNA_brk_join_enz"/>
</dbReference>
<feature type="compositionally biased region" description="Basic and acidic residues" evidence="1">
    <location>
        <begin position="1"/>
        <end position="21"/>
    </location>
</feature>
<keyword evidence="3" id="KW-1185">Reference proteome</keyword>
<organism evidence="2 3">
    <name type="scientific">Phytohabitans flavus</name>
    <dbReference type="NCBI Taxonomy" id="1076124"/>
    <lineage>
        <taxon>Bacteria</taxon>
        <taxon>Bacillati</taxon>
        <taxon>Actinomycetota</taxon>
        <taxon>Actinomycetes</taxon>
        <taxon>Micromonosporales</taxon>
        <taxon>Micromonosporaceae</taxon>
    </lineage>
</organism>
<accession>A0A6F8XX53</accession>
<dbReference type="SUPFAM" id="SSF56349">
    <property type="entry name" value="DNA breaking-rejoining enzymes"/>
    <property type="match status" value="1"/>
</dbReference>
<gene>
    <name evidence="2" type="ORF">Pflav_047890</name>
</gene>
<dbReference type="AlphaFoldDB" id="A0A6F8XX53"/>
<reference evidence="2 3" key="1">
    <citation type="submission" date="2020-03" db="EMBL/GenBank/DDBJ databases">
        <title>Whole genome shotgun sequence of Phytohabitans flavus NBRC 107702.</title>
        <authorList>
            <person name="Komaki H."/>
            <person name="Tamura T."/>
        </authorList>
    </citation>
    <scope>NUCLEOTIDE SEQUENCE [LARGE SCALE GENOMIC DNA]</scope>
    <source>
        <strain evidence="2 3">NBRC 107702</strain>
    </source>
</reference>
<dbReference type="Proteomes" id="UP000502508">
    <property type="component" value="Chromosome"/>
</dbReference>
<name>A0A6F8XX53_9ACTN</name>
<reference evidence="2 3" key="2">
    <citation type="submission" date="2020-03" db="EMBL/GenBank/DDBJ databases">
        <authorList>
            <person name="Ichikawa N."/>
            <person name="Kimura A."/>
            <person name="Kitahashi Y."/>
            <person name="Uohara A."/>
        </authorList>
    </citation>
    <scope>NUCLEOTIDE SEQUENCE [LARGE SCALE GENOMIC DNA]</scope>
    <source>
        <strain evidence="2 3">NBRC 107702</strain>
    </source>
</reference>
<protein>
    <submittedName>
        <fullName evidence="2">Uncharacterized protein</fullName>
    </submittedName>
</protein>
<evidence type="ECO:0000313" key="2">
    <source>
        <dbReference type="EMBL" id="BCB78379.1"/>
    </source>
</evidence>
<dbReference type="EMBL" id="AP022870">
    <property type="protein sequence ID" value="BCB78379.1"/>
    <property type="molecule type" value="Genomic_DNA"/>
</dbReference>
<dbReference type="KEGG" id="pfla:Pflav_047890"/>
<proteinExistence type="predicted"/>